<organism evidence="6 7">
    <name type="scientific">Streptomyces lucensis JCM 4490</name>
    <dbReference type="NCBI Taxonomy" id="1306176"/>
    <lineage>
        <taxon>Bacteria</taxon>
        <taxon>Bacillati</taxon>
        <taxon>Actinomycetota</taxon>
        <taxon>Actinomycetes</taxon>
        <taxon>Kitasatosporales</taxon>
        <taxon>Streptomycetaceae</taxon>
        <taxon>Streptomyces</taxon>
    </lineage>
</organism>
<evidence type="ECO:0000256" key="3">
    <source>
        <dbReference type="ARBA" id="ARBA00022679"/>
    </source>
</evidence>
<accession>A0A918J7H7</accession>
<evidence type="ECO:0000313" key="6">
    <source>
        <dbReference type="EMBL" id="GGW53295.1"/>
    </source>
</evidence>
<keyword evidence="3" id="KW-0808">Transferase</keyword>
<dbReference type="PANTHER" id="PTHR10314">
    <property type="entry name" value="CYSTATHIONINE BETA-SYNTHASE"/>
    <property type="match status" value="1"/>
</dbReference>
<proteinExistence type="predicted"/>
<comment type="subunit">
    <text evidence="2">Homodimer.</text>
</comment>
<protein>
    <submittedName>
        <fullName evidence="6">2,3-diaminopropionate biosynthesis protein SbnA</fullName>
    </submittedName>
</protein>
<dbReference type="Proteomes" id="UP000620224">
    <property type="component" value="Unassembled WGS sequence"/>
</dbReference>
<dbReference type="Pfam" id="PF00291">
    <property type="entry name" value="PALP"/>
    <property type="match status" value="1"/>
</dbReference>
<reference evidence="6" key="1">
    <citation type="journal article" date="2014" name="Int. J. Syst. Evol. Microbiol.">
        <title>Complete genome sequence of Corynebacterium casei LMG S-19264T (=DSM 44701T), isolated from a smear-ripened cheese.</title>
        <authorList>
            <consortium name="US DOE Joint Genome Institute (JGI-PGF)"/>
            <person name="Walter F."/>
            <person name="Albersmeier A."/>
            <person name="Kalinowski J."/>
            <person name="Ruckert C."/>
        </authorList>
    </citation>
    <scope>NUCLEOTIDE SEQUENCE</scope>
    <source>
        <strain evidence="6">JCM 4490</strain>
    </source>
</reference>
<evidence type="ECO:0000313" key="7">
    <source>
        <dbReference type="Proteomes" id="UP000620224"/>
    </source>
</evidence>
<comment type="cofactor">
    <cofactor evidence="1">
        <name>pyridoxal 5'-phosphate</name>
        <dbReference type="ChEBI" id="CHEBI:597326"/>
    </cofactor>
</comment>
<sequence length="347" mass="37741">METACHSPGMLQRRADQTLIDRIGRVRSGLAGTPLMPLADDELDLLAKLEFCNPTGSSKDRSALWILDRAIHRGEITRDTTVVESSSGNFALALAFYCRMLGIPFVPVIDPNCSEATEAQLRLLCRRVEKVSTHDAAGGYLRTRLARVQDLLVELGNAYWPNQYANPDARDAHYRFTAAELIAEAGPIDHLFVGVGTGGTIAGVSRRIKEAFPACVVVAVDTEGSVIFGGPPKKRRIPGIGSSIVPPLCEQAVIDEVEIVPEARAVEGCRALVERYGLYAGGSTGSIYAAIRSYFARNRPGTRRPRVAFIAPDRGHAYAKTVYNADWCRQLLTEEDLVPPVPVLAVN</sequence>
<keyword evidence="7" id="KW-1185">Reference proteome</keyword>
<dbReference type="GO" id="GO:1901605">
    <property type="term" value="P:alpha-amino acid metabolic process"/>
    <property type="evidence" value="ECO:0007669"/>
    <property type="project" value="UniProtKB-ARBA"/>
</dbReference>
<feature type="domain" description="Tryptophan synthase beta chain-like PALP" evidence="5">
    <location>
        <begin position="28"/>
        <end position="311"/>
    </location>
</feature>
<evidence type="ECO:0000256" key="2">
    <source>
        <dbReference type="ARBA" id="ARBA00011738"/>
    </source>
</evidence>
<dbReference type="NCBIfam" id="TIGR03945">
    <property type="entry name" value="PLP_SbnA_fam"/>
    <property type="match status" value="1"/>
</dbReference>
<dbReference type="EMBL" id="BMUE01000006">
    <property type="protein sequence ID" value="GGW53295.1"/>
    <property type="molecule type" value="Genomic_DNA"/>
</dbReference>
<reference evidence="6" key="2">
    <citation type="submission" date="2020-09" db="EMBL/GenBank/DDBJ databases">
        <authorList>
            <person name="Sun Q."/>
            <person name="Ohkuma M."/>
        </authorList>
    </citation>
    <scope>NUCLEOTIDE SEQUENCE</scope>
    <source>
        <strain evidence="6">JCM 4490</strain>
    </source>
</reference>
<dbReference type="InterPro" id="IPR001926">
    <property type="entry name" value="TrpB-like_PALP"/>
</dbReference>
<dbReference type="InterPro" id="IPR023927">
    <property type="entry name" value="SbnA"/>
</dbReference>
<name>A0A918J7H7_9ACTN</name>
<dbReference type="InterPro" id="IPR050214">
    <property type="entry name" value="Cys_Synth/Cystath_Beta-Synth"/>
</dbReference>
<dbReference type="InterPro" id="IPR036052">
    <property type="entry name" value="TrpB-like_PALP_sf"/>
</dbReference>
<comment type="caution">
    <text evidence="6">The sequence shown here is derived from an EMBL/GenBank/DDBJ whole genome shotgun (WGS) entry which is preliminary data.</text>
</comment>
<keyword evidence="4" id="KW-0663">Pyridoxal phosphate</keyword>
<evidence type="ECO:0000256" key="1">
    <source>
        <dbReference type="ARBA" id="ARBA00001933"/>
    </source>
</evidence>
<dbReference type="AlphaFoldDB" id="A0A918J7H7"/>
<dbReference type="Gene3D" id="3.40.50.1100">
    <property type="match status" value="2"/>
</dbReference>
<dbReference type="SUPFAM" id="SSF53686">
    <property type="entry name" value="Tryptophan synthase beta subunit-like PLP-dependent enzymes"/>
    <property type="match status" value="1"/>
</dbReference>
<evidence type="ECO:0000259" key="5">
    <source>
        <dbReference type="Pfam" id="PF00291"/>
    </source>
</evidence>
<dbReference type="GO" id="GO:0016740">
    <property type="term" value="F:transferase activity"/>
    <property type="evidence" value="ECO:0007669"/>
    <property type="project" value="UniProtKB-KW"/>
</dbReference>
<evidence type="ECO:0000256" key="4">
    <source>
        <dbReference type="ARBA" id="ARBA00022898"/>
    </source>
</evidence>
<gene>
    <name evidence="6" type="primary">cysM</name>
    <name evidence="6" type="ORF">GCM10010503_33120</name>
</gene>
<dbReference type="CDD" id="cd01561">
    <property type="entry name" value="CBS_like"/>
    <property type="match status" value="1"/>
</dbReference>